<proteinExistence type="predicted"/>
<name>A0A9P4S468_9PEZI</name>
<dbReference type="PANTHER" id="PTHR14195">
    <property type="entry name" value="G PATCH DOMAIN CONTAINING PROTEIN 2"/>
    <property type="match status" value="1"/>
</dbReference>
<comment type="caution">
    <text evidence="3">The sequence shown here is derived from an EMBL/GenBank/DDBJ whole genome shotgun (WGS) entry which is preliminary data.</text>
</comment>
<evidence type="ECO:0000256" key="1">
    <source>
        <dbReference type="SAM" id="MobiDB-lite"/>
    </source>
</evidence>
<gene>
    <name evidence="3" type="ORF">M501DRAFT_997513</name>
</gene>
<feature type="domain" description="G-patch" evidence="2">
    <location>
        <begin position="727"/>
        <end position="770"/>
    </location>
</feature>
<dbReference type="InterPro" id="IPR051189">
    <property type="entry name" value="Splicing_assoc_domain"/>
</dbReference>
<keyword evidence="4" id="KW-1185">Reference proteome</keyword>
<dbReference type="InterPro" id="IPR000467">
    <property type="entry name" value="G_patch_dom"/>
</dbReference>
<dbReference type="Pfam" id="PF01585">
    <property type="entry name" value="G-patch"/>
    <property type="match status" value="1"/>
</dbReference>
<dbReference type="CDD" id="cd00024">
    <property type="entry name" value="CD_CSD"/>
    <property type="match status" value="1"/>
</dbReference>
<accession>A0A9P4S468</accession>
<protein>
    <recommendedName>
        <fullName evidence="2">G-patch domain-containing protein</fullName>
    </recommendedName>
</protein>
<dbReference type="PROSITE" id="PS50174">
    <property type="entry name" value="G_PATCH"/>
    <property type="match status" value="1"/>
</dbReference>
<dbReference type="GO" id="GO:0003676">
    <property type="term" value="F:nucleic acid binding"/>
    <property type="evidence" value="ECO:0007669"/>
    <property type="project" value="InterPro"/>
</dbReference>
<sequence length="770" mass="83909">MARGNNKRKISRDSEERFIAMQQPRRVSTFAPPADYHGGIGPQPTQINQWNAFVNRTARESTNAFLSSPNAAWNQPAFQPSSSTNRNAPTSQPSLYGVSTPQATPSNTVTSQPIQDKGAKTSTVKDNSQSSAYSSRARLRWVSSYGSGLPQAAQGPSSLSNAAHRADMQEYGQEWSSSTNLRRSKPIGFISAGTLKPEIPRYALLTEGPSNETSAAMTEDISAKLSIEDETRQLSSLTADQLAVKAPSEVDEAPVPEDLEFFVDTVGSAVAITLPQPRVRSPSPTSSSSSEEEILFQGRSGYMTIVDPVVDKLQQVSLSVGSPSSNHKSNFQLSKRPILQDEGPDDEAVADYLENIAANENDGNGANLTSFRTLSANDGNAIFLPSKEPEGTAASQSASRFRKSGGLGEIDLGDLNKYKVSKELTGPVEVILAKRRRKTTGFQYLVLYKGGIIQDAQWIPLTALERSPARRLISTFEDVLVQEALARRNNLNDDDEFSDADDFYDDTDENDDSSEDNKDVRQRRIDELDDEIIARLLSKQEELGMGSDELLLYTADDINKAAAEVNDAAADEIWGGHQTRYYGVPQQQRMSDRAMGKRPVGQYPSASLFADVLEQNPTKAYDIMNFEAPSLRKKSKGNQGLVPFGSGDAELEERMQKTWEKDRAKKRQRKIEREALRAEGLLGGAKGKKKSKAGPSTGPSRSRYARAGGVRYRDGDIVAAGVPELGAENRGRALLEKMGWSSGTALGAEHNKGPVDPIIHVVKNSRAGLG</sequence>
<dbReference type="Proteomes" id="UP000799429">
    <property type="component" value="Unassembled WGS sequence"/>
</dbReference>
<feature type="region of interest" description="Disordered" evidence="1">
    <location>
        <begin position="492"/>
        <end position="523"/>
    </location>
</feature>
<dbReference type="EMBL" id="MU006106">
    <property type="protein sequence ID" value="KAF2835839.1"/>
    <property type="molecule type" value="Genomic_DNA"/>
</dbReference>
<feature type="region of interest" description="Disordered" evidence="1">
    <location>
        <begin position="679"/>
        <end position="707"/>
    </location>
</feature>
<dbReference type="OrthoDB" id="21470at2759"/>
<evidence type="ECO:0000259" key="2">
    <source>
        <dbReference type="PROSITE" id="PS50174"/>
    </source>
</evidence>
<feature type="region of interest" description="Disordered" evidence="1">
    <location>
        <begin position="70"/>
        <end position="133"/>
    </location>
</feature>
<feature type="region of interest" description="Disordered" evidence="1">
    <location>
        <begin position="1"/>
        <end position="44"/>
    </location>
</feature>
<organism evidence="3 4">
    <name type="scientific">Patellaria atrata CBS 101060</name>
    <dbReference type="NCBI Taxonomy" id="1346257"/>
    <lineage>
        <taxon>Eukaryota</taxon>
        <taxon>Fungi</taxon>
        <taxon>Dikarya</taxon>
        <taxon>Ascomycota</taxon>
        <taxon>Pezizomycotina</taxon>
        <taxon>Dothideomycetes</taxon>
        <taxon>Dothideomycetes incertae sedis</taxon>
        <taxon>Patellariales</taxon>
        <taxon>Patellariaceae</taxon>
        <taxon>Patellaria</taxon>
    </lineage>
</organism>
<dbReference type="AlphaFoldDB" id="A0A9P4S468"/>
<feature type="compositionally biased region" description="Basic residues" evidence="1">
    <location>
        <begin position="1"/>
        <end position="10"/>
    </location>
</feature>
<feature type="compositionally biased region" description="Acidic residues" evidence="1">
    <location>
        <begin position="492"/>
        <end position="514"/>
    </location>
</feature>
<evidence type="ECO:0000313" key="4">
    <source>
        <dbReference type="Proteomes" id="UP000799429"/>
    </source>
</evidence>
<reference evidence="3" key="1">
    <citation type="journal article" date="2020" name="Stud. Mycol.">
        <title>101 Dothideomycetes genomes: a test case for predicting lifestyles and emergence of pathogens.</title>
        <authorList>
            <person name="Haridas S."/>
            <person name="Albert R."/>
            <person name="Binder M."/>
            <person name="Bloem J."/>
            <person name="Labutti K."/>
            <person name="Salamov A."/>
            <person name="Andreopoulos B."/>
            <person name="Baker S."/>
            <person name="Barry K."/>
            <person name="Bills G."/>
            <person name="Bluhm B."/>
            <person name="Cannon C."/>
            <person name="Castanera R."/>
            <person name="Culley D."/>
            <person name="Daum C."/>
            <person name="Ezra D."/>
            <person name="Gonzalez J."/>
            <person name="Henrissat B."/>
            <person name="Kuo A."/>
            <person name="Liang C."/>
            <person name="Lipzen A."/>
            <person name="Lutzoni F."/>
            <person name="Magnuson J."/>
            <person name="Mondo S."/>
            <person name="Nolan M."/>
            <person name="Ohm R."/>
            <person name="Pangilinan J."/>
            <person name="Park H.-J."/>
            <person name="Ramirez L."/>
            <person name="Alfaro M."/>
            <person name="Sun H."/>
            <person name="Tritt A."/>
            <person name="Yoshinaga Y."/>
            <person name="Zwiers L.-H."/>
            <person name="Turgeon B."/>
            <person name="Goodwin S."/>
            <person name="Spatafora J."/>
            <person name="Crous P."/>
            <person name="Grigoriev I."/>
        </authorList>
    </citation>
    <scope>NUCLEOTIDE SEQUENCE</scope>
    <source>
        <strain evidence="3">CBS 101060</strain>
    </source>
</reference>
<dbReference type="SMART" id="SM00443">
    <property type="entry name" value="G_patch"/>
    <property type="match status" value="1"/>
</dbReference>
<evidence type="ECO:0000313" key="3">
    <source>
        <dbReference type="EMBL" id="KAF2835839.1"/>
    </source>
</evidence>